<reference evidence="2" key="1">
    <citation type="journal article" date="2021" name="Proc. Natl. Acad. Sci. U.S.A.">
        <title>A Catalog of Tens of Thousands of Viruses from Human Metagenomes Reveals Hidden Associations with Chronic Diseases.</title>
        <authorList>
            <person name="Tisza M.J."/>
            <person name="Buck C.B."/>
        </authorList>
    </citation>
    <scope>NUCLEOTIDE SEQUENCE</scope>
    <source>
        <strain evidence="2">Ct9lR64</strain>
    </source>
</reference>
<dbReference type="InterPro" id="IPR029432">
    <property type="entry name" value="Gp28/Gp37-like_dom"/>
</dbReference>
<evidence type="ECO:0000259" key="1">
    <source>
        <dbReference type="Pfam" id="PF14594"/>
    </source>
</evidence>
<evidence type="ECO:0000313" key="2">
    <source>
        <dbReference type="EMBL" id="DAE23788.1"/>
    </source>
</evidence>
<accession>A0A8S5QYN7</accession>
<dbReference type="EMBL" id="BK015760">
    <property type="protein sequence ID" value="DAE23788.1"/>
    <property type="molecule type" value="Genomic_DNA"/>
</dbReference>
<name>A0A8S5QYN7_9CAUD</name>
<sequence>MNIWLLDKDFNNIMLIDQYESFIWTDRYREEGDFEIFAYPSQQYLENIKDNYYIWNADSEHLMIVEHREIKTAVEDGARFIVTGRSLESILRRRVIYPQTTISGNLQNGIKKLLNDCFINPEEIPVRKVSNFVFIESTDPEITKLTYEEQYTGDNLYDIVTKVCEAFDIGFKLIYNFSLKRFEFSLYKGTNRSYDQEDNSYVIFSPRYENIINSDWTHDITELKNWTYVGGEGTGYDRIIIPYYEDNHLSGLDMREMFTDARDVGQKDDKGNEISQSDYLKLLSERGKKDLAEYKTKEGFEGEVEASKMFVYGKDFFLGDYLQVENSFGITGKSLVSEIVFSQDKDGEYIYPTFLSLSKED</sequence>
<proteinExistence type="predicted"/>
<protein>
    <recommendedName>
        <fullName evidence="1">Gp28/Gp37-like domain-containing protein</fullName>
    </recommendedName>
</protein>
<feature type="domain" description="Gp28/Gp37-like" evidence="1">
    <location>
        <begin position="3"/>
        <end position="354"/>
    </location>
</feature>
<dbReference type="Pfam" id="PF14594">
    <property type="entry name" value="Sipho_Gp37"/>
    <property type="match status" value="1"/>
</dbReference>
<organism evidence="2">
    <name type="scientific">Siphoviridae sp. ct9lR64</name>
    <dbReference type="NCBI Taxonomy" id="2826178"/>
    <lineage>
        <taxon>Viruses</taxon>
        <taxon>Duplodnaviria</taxon>
        <taxon>Heunggongvirae</taxon>
        <taxon>Uroviricota</taxon>
        <taxon>Caudoviricetes</taxon>
    </lineage>
</organism>